<gene>
    <name evidence="3" type="ORF">SAMN04515677_10366</name>
</gene>
<proteinExistence type="predicted"/>
<protein>
    <submittedName>
        <fullName evidence="3">Putative membrane protein</fullName>
    </submittedName>
</protein>
<dbReference type="Pfam" id="PF03703">
    <property type="entry name" value="bPH_2"/>
    <property type="match status" value="3"/>
</dbReference>
<feature type="transmembrane region" description="Helical" evidence="1">
    <location>
        <begin position="361"/>
        <end position="379"/>
    </location>
</feature>
<feature type="domain" description="YdbS-like PH" evidence="2">
    <location>
        <begin position="256"/>
        <end position="340"/>
    </location>
</feature>
<keyword evidence="4" id="KW-1185">Reference proteome</keyword>
<organism evidence="3 4">
    <name type="scientific">Romboutsia lituseburensis DSM 797</name>
    <dbReference type="NCBI Taxonomy" id="1121325"/>
    <lineage>
        <taxon>Bacteria</taxon>
        <taxon>Bacillati</taxon>
        <taxon>Bacillota</taxon>
        <taxon>Clostridia</taxon>
        <taxon>Peptostreptococcales</taxon>
        <taxon>Peptostreptococcaceae</taxon>
        <taxon>Romboutsia</taxon>
    </lineage>
</organism>
<dbReference type="InterPro" id="IPR014529">
    <property type="entry name" value="UCP026631"/>
</dbReference>
<accession>A0A1G9M4L7</accession>
<dbReference type="AlphaFoldDB" id="A0A1G9M4L7"/>
<evidence type="ECO:0000313" key="4">
    <source>
        <dbReference type="Proteomes" id="UP000199068"/>
    </source>
</evidence>
<keyword evidence="1" id="KW-0472">Membrane</keyword>
<sequence length="488" mass="56992">MIPVTRNHWSEMLFMTFENIVNSIVYIILGLKMIKEGAVFILLGFILFYLTIIIIKWRCNLFYVKENTIFVENGIFKKTKKEIPIEKITTLDTKTNILNTLLNTSRLNINTGAINNSGDIEFSFTLKKYQIECIKEIVSNNTNILCKQELIVKEEDYRSKENLYKMTFKDICLYTITKSKIYVILMVSFLYSILDDLIGTDKVSKYIDDYSKNLEYLYENISKSNIAILIFIVISFLIFIYILCTLICFIYHYVKYYNFTLQRIDNNIFIDYGLISKKSFSFKIEQINSITFDQNLACQLLNLCNINISVIGYQDDDMASQALLYPLANKALKEEIIKHIVYEFECCGEKINPPKHSISRFLIKIYLISLIILLPVFYYVDMYSWIMYTILSMILIIQTISGYRLYKNTSIKIGKGKIEISSGSINKYSTIIPDEKIQSIGYKQSIFQKKKDVYDYNIDVCSNNTGDLIKLKNLDTKIIKYLEEKSVI</sequence>
<dbReference type="PANTHER" id="PTHR34473">
    <property type="entry name" value="UPF0699 TRANSMEMBRANE PROTEIN YDBS"/>
    <property type="match status" value="1"/>
</dbReference>
<dbReference type="InterPro" id="IPR005182">
    <property type="entry name" value="YdbS-like_PH"/>
</dbReference>
<evidence type="ECO:0000259" key="2">
    <source>
        <dbReference type="Pfam" id="PF03703"/>
    </source>
</evidence>
<dbReference type="EMBL" id="FNGW01000003">
    <property type="protein sequence ID" value="SDL69210.1"/>
    <property type="molecule type" value="Genomic_DNA"/>
</dbReference>
<dbReference type="STRING" id="1121325.SAMN04515677_10366"/>
<evidence type="ECO:0000313" key="3">
    <source>
        <dbReference type="EMBL" id="SDL69210.1"/>
    </source>
</evidence>
<feature type="transmembrane region" description="Helical" evidence="1">
    <location>
        <begin position="171"/>
        <end position="194"/>
    </location>
</feature>
<feature type="domain" description="YdbS-like PH" evidence="2">
    <location>
        <begin position="57"/>
        <end position="113"/>
    </location>
</feature>
<name>A0A1G9M4L7_9FIRM</name>
<dbReference type="RefSeq" id="WP_170139127.1">
    <property type="nucleotide sequence ID" value="NZ_FNGW01000003.1"/>
</dbReference>
<feature type="domain" description="YdbS-like PH" evidence="2">
    <location>
        <begin position="406"/>
        <end position="470"/>
    </location>
</feature>
<feature type="transmembrane region" description="Helical" evidence="1">
    <location>
        <begin position="385"/>
        <end position="406"/>
    </location>
</feature>
<keyword evidence="1" id="KW-0812">Transmembrane</keyword>
<dbReference type="Proteomes" id="UP000199068">
    <property type="component" value="Unassembled WGS sequence"/>
</dbReference>
<feature type="transmembrane region" description="Helical" evidence="1">
    <location>
        <begin position="12"/>
        <end position="31"/>
    </location>
</feature>
<dbReference type="PANTHER" id="PTHR34473:SF2">
    <property type="entry name" value="UPF0699 TRANSMEMBRANE PROTEIN YDBT"/>
    <property type="match status" value="1"/>
</dbReference>
<reference evidence="3 4" key="1">
    <citation type="submission" date="2016-10" db="EMBL/GenBank/DDBJ databases">
        <authorList>
            <person name="de Groot N.N."/>
        </authorList>
    </citation>
    <scope>NUCLEOTIDE SEQUENCE [LARGE SCALE GENOMIC DNA]</scope>
    <source>
        <strain evidence="3 4">DSM 797</strain>
    </source>
</reference>
<keyword evidence="1" id="KW-1133">Transmembrane helix</keyword>
<dbReference type="PIRSF" id="PIRSF026631">
    <property type="entry name" value="UCP026631"/>
    <property type="match status" value="1"/>
</dbReference>
<evidence type="ECO:0000256" key="1">
    <source>
        <dbReference type="SAM" id="Phobius"/>
    </source>
</evidence>
<feature type="transmembrane region" description="Helical" evidence="1">
    <location>
        <begin position="37"/>
        <end position="55"/>
    </location>
</feature>
<feature type="transmembrane region" description="Helical" evidence="1">
    <location>
        <begin position="226"/>
        <end position="254"/>
    </location>
</feature>